<dbReference type="Pfam" id="PF00857">
    <property type="entry name" value="Isochorismatase"/>
    <property type="match status" value="1"/>
</dbReference>
<gene>
    <name evidence="3" type="ORF">SAMN05421858_4703</name>
</gene>
<dbReference type="PANTHER" id="PTHR43540">
    <property type="entry name" value="PEROXYUREIDOACRYLATE/UREIDOACRYLATE AMIDOHYDROLASE-RELATED"/>
    <property type="match status" value="1"/>
</dbReference>
<evidence type="ECO:0000256" key="1">
    <source>
        <dbReference type="ARBA" id="ARBA00022801"/>
    </source>
</evidence>
<evidence type="ECO:0000313" key="4">
    <source>
        <dbReference type="Proteomes" id="UP000186914"/>
    </source>
</evidence>
<protein>
    <submittedName>
        <fullName evidence="3">Nicotinamidase-related amidase</fullName>
    </submittedName>
</protein>
<dbReference type="InterPro" id="IPR000868">
    <property type="entry name" value="Isochorismatase-like_dom"/>
</dbReference>
<sequence>MDSMESREEIYEHAGMTENPIGFGERPAIVVVDIQNGMTDPDNPLGSVLPEMVEYANEVVRAGHEADVPVVFTRTVTKHPDAADMGVFAEKIPALKTLQDETEWTEIDNRMDVDEADHILDKQQQSAFHGTELHSMLTTLGVDTLVVLGCSTSGCVRATVFDAVANGFRTIVPVEAVGDRSTEQHEANLFDMGAKNADVISTADVLDYFHSQ</sequence>
<accession>A0A1N7F114</accession>
<dbReference type="GO" id="GO:0016787">
    <property type="term" value="F:hydrolase activity"/>
    <property type="evidence" value="ECO:0007669"/>
    <property type="project" value="UniProtKB-KW"/>
</dbReference>
<dbReference type="SUPFAM" id="SSF52499">
    <property type="entry name" value="Isochorismatase-like hydrolases"/>
    <property type="match status" value="1"/>
</dbReference>
<reference evidence="4" key="1">
    <citation type="submission" date="2017-01" db="EMBL/GenBank/DDBJ databases">
        <authorList>
            <person name="Varghese N."/>
            <person name="Submissions S."/>
        </authorList>
    </citation>
    <scope>NUCLEOTIDE SEQUENCE [LARGE SCALE GENOMIC DNA]</scope>
    <source>
        <strain evidence="4">CGMCC 1.7737</strain>
    </source>
</reference>
<dbReference type="InterPro" id="IPR036380">
    <property type="entry name" value="Isochorismatase-like_sf"/>
</dbReference>
<proteinExistence type="predicted"/>
<dbReference type="InterPro" id="IPR050272">
    <property type="entry name" value="Isochorismatase-like_hydrls"/>
</dbReference>
<dbReference type="EMBL" id="FTNO01000007">
    <property type="protein sequence ID" value="SIR94020.1"/>
    <property type="molecule type" value="Genomic_DNA"/>
</dbReference>
<keyword evidence="1" id="KW-0378">Hydrolase</keyword>
<dbReference type="Proteomes" id="UP000186914">
    <property type="component" value="Unassembled WGS sequence"/>
</dbReference>
<feature type="domain" description="Isochorismatase-like" evidence="2">
    <location>
        <begin position="28"/>
        <end position="204"/>
    </location>
</feature>
<keyword evidence="4" id="KW-1185">Reference proteome</keyword>
<dbReference type="Gene3D" id="3.40.50.850">
    <property type="entry name" value="Isochorismatase-like"/>
    <property type="match status" value="1"/>
</dbReference>
<dbReference type="PANTHER" id="PTHR43540:SF1">
    <property type="entry name" value="ISOCHORISMATASE HYDROLASE"/>
    <property type="match status" value="1"/>
</dbReference>
<evidence type="ECO:0000259" key="2">
    <source>
        <dbReference type="Pfam" id="PF00857"/>
    </source>
</evidence>
<evidence type="ECO:0000313" key="3">
    <source>
        <dbReference type="EMBL" id="SIR94020.1"/>
    </source>
</evidence>
<dbReference type="AlphaFoldDB" id="A0A1N7F114"/>
<name>A0A1N7F114_9EURY</name>
<organism evidence="3 4">
    <name type="scientific">Haladaptatus litoreus</name>
    <dbReference type="NCBI Taxonomy" id="553468"/>
    <lineage>
        <taxon>Archaea</taxon>
        <taxon>Methanobacteriati</taxon>
        <taxon>Methanobacteriota</taxon>
        <taxon>Stenosarchaea group</taxon>
        <taxon>Halobacteria</taxon>
        <taxon>Halobacteriales</taxon>
        <taxon>Haladaptataceae</taxon>
        <taxon>Haladaptatus</taxon>
    </lineage>
</organism>